<reference evidence="1" key="1">
    <citation type="submission" date="2014-12" db="EMBL/GenBank/DDBJ databases">
        <title>Insight into the proteome of Arion vulgaris.</title>
        <authorList>
            <person name="Aradska J."/>
            <person name="Bulat T."/>
            <person name="Smidak R."/>
            <person name="Sarate P."/>
            <person name="Gangsoo J."/>
            <person name="Sialana F."/>
            <person name="Bilban M."/>
            <person name="Lubec G."/>
        </authorList>
    </citation>
    <scope>NUCLEOTIDE SEQUENCE</scope>
    <source>
        <tissue evidence="1">Skin</tissue>
    </source>
</reference>
<sequence>MFVAGATEFVQHSAGGLQFLPERDRAMWGIPVQYVAFRPFIYRRCLSAQRVCSALDDG</sequence>
<organism evidence="1">
    <name type="scientific">Arion vulgaris</name>
    <dbReference type="NCBI Taxonomy" id="1028688"/>
    <lineage>
        <taxon>Eukaryota</taxon>
        <taxon>Metazoa</taxon>
        <taxon>Spiralia</taxon>
        <taxon>Lophotrochozoa</taxon>
        <taxon>Mollusca</taxon>
        <taxon>Gastropoda</taxon>
        <taxon>Heterobranchia</taxon>
        <taxon>Euthyneura</taxon>
        <taxon>Panpulmonata</taxon>
        <taxon>Eupulmonata</taxon>
        <taxon>Stylommatophora</taxon>
        <taxon>Helicina</taxon>
        <taxon>Arionoidea</taxon>
        <taxon>Arionidae</taxon>
        <taxon>Arion</taxon>
    </lineage>
</organism>
<accession>A0A0B7BNA0</accession>
<gene>
    <name evidence="1" type="primary">ORF196363</name>
</gene>
<proteinExistence type="predicted"/>
<evidence type="ECO:0000313" key="1">
    <source>
        <dbReference type="EMBL" id="CEK93630.1"/>
    </source>
</evidence>
<dbReference type="AlphaFoldDB" id="A0A0B7BNA0"/>
<dbReference type="EMBL" id="HACG01046765">
    <property type="protein sequence ID" value="CEK93630.1"/>
    <property type="molecule type" value="Transcribed_RNA"/>
</dbReference>
<protein>
    <submittedName>
        <fullName evidence="1">Uncharacterized protein</fullName>
    </submittedName>
</protein>
<name>A0A0B7BNA0_9EUPU</name>